<accession>A0AAP9JAP1</accession>
<reference evidence="10 11" key="1">
    <citation type="submission" date="2019-06" db="EMBL/GenBank/DDBJ databases">
        <title>Genome analyses of bacteria isolated from kimchi.</title>
        <authorList>
            <person name="Lee S."/>
            <person name="Ahn S."/>
            <person name="Roh S."/>
        </authorList>
    </citation>
    <scope>NUCLEOTIDE SEQUENCE [LARGE SCALE GENOMIC DNA]</scope>
    <source>
        <strain evidence="10 11">CBA3625</strain>
    </source>
</reference>
<feature type="domain" description="DAGKc" evidence="9">
    <location>
        <begin position="1"/>
        <end position="132"/>
    </location>
</feature>
<dbReference type="Pfam" id="PF00781">
    <property type="entry name" value="DAGK_cat"/>
    <property type="match status" value="1"/>
</dbReference>
<keyword evidence="11" id="KW-1185">Reference proteome</keyword>
<dbReference type="InterPro" id="IPR050187">
    <property type="entry name" value="Lipid_Phosphate_FormReg"/>
</dbReference>
<dbReference type="Proteomes" id="UP000321298">
    <property type="component" value="Chromosome"/>
</dbReference>
<name>A0AAP9JAP1_LEULA</name>
<dbReference type="NCBIfam" id="TIGR00147">
    <property type="entry name" value="YegS/Rv2252/BmrU family lipid kinase"/>
    <property type="match status" value="1"/>
</dbReference>
<dbReference type="SMART" id="SM00046">
    <property type="entry name" value="DAGKc"/>
    <property type="match status" value="1"/>
</dbReference>
<dbReference type="GO" id="GO:0005524">
    <property type="term" value="F:ATP binding"/>
    <property type="evidence" value="ECO:0007669"/>
    <property type="project" value="UniProtKB-KW"/>
</dbReference>
<dbReference type="EMBL" id="CP042387">
    <property type="protein sequence ID" value="QEA44075.1"/>
    <property type="molecule type" value="Genomic_DNA"/>
</dbReference>
<dbReference type="PANTHER" id="PTHR12358:SF54">
    <property type="entry name" value="SPHINGOSINE KINASE RELATED PROTEIN"/>
    <property type="match status" value="1"/>
</dbReference>
<evidence type="ECO:0000256" key="1">
    <source>
        <dbReference type="ARBA" id="ARBA00001946"/>
    </source>
</evidence>
<dbReference type="Gene3D" id="2.60.200.40">
    <property type="match status" value="1"/>
</dbReference>
<keyword evidence="3" id="KW-0808">Transferase</keyword>
<keyword evidence="6" id="KW-0067">ATP-binding</keyword>
<keyword evidence="5 10" id="KW-0418">Kinase</keyword>
<protein>
    <submittedName>
        <fullName evidence="10">YegS/Rv2252/BmrU family lipid kinase</fullName>
    </submittedName>
</protein>
<comment type="similarity">
    <text evidence="2">Belongs to the diacylglycerol/lipid kinase family.</text>
</comment>
<dbReference type="RefSeq" id="WP_141308213.1">
    <property type="nucleotide sequence ID" value="NZ_BJMJ01000005.1"/>
</dbReference>
<keyword evidence="7" id="KW-0594">Phospholipid biosynthesis</keyword>
<dbReference type="InterPro" id="IPR005218">
    <property type="entry name" value="Diacylglycerol/lipid_kinase"/>
</dbReference>
<dbReference type="InterPro" id="IPR045540">
    <property type="entry name" value="YegS/DAGK_C"/>
</dbReference>
<keyword evidence="4" id="KW-0547">Nucleotide-binding</keyword>
<evidence type="ECO:0000259" key="9">
    <source>
        <dbReference type="PROSITE" id="PS50146"/>
    </source>
</evidence>
<evidence type="ECO:0000256" key="3">
    <source>
        <dbReference type="ARBA" id="ARBA00022679"/>
    </source>
</evidence>
<dbReference type="InterPro" id="IPR001206">
    <property type="entry name" value="Diacylglycerol_kinase_cat_dom"/>
</dbReference>
<dbReference type="Gene3D" id="3.40.50.10330">
    <property type="entry name" value="Probable inorganic polyphosphate/atp-NAD kinase, domain 1"/>
    <property type="match status" value="1"/>
</dbReference>
<keyword evidence="7" id="KW-0443">Lipid metabolism</keyword>
<evidence type="ECO:0000256" key="2">
    <source>
        <dbReference type="ARBA" id="ARBA00005983"/>
    </source>
</evidence>
<gene>
    <name evidence="10" type="ORF">FGL83_05100</name>
</gene>
<evidence type="ECO:0000256" key="7">
    <source>
        <dbReference type="ARBA" id="ARBA00023209"/>
    </source>
</evidence>
<dbReference type="GO" id="GO:0008654">
    <property type="term" value="P:phospholipid biosynthetic process"/>
    <property type="evidence" value="ECO:0007669"/>
    <property type="project" value="UniProtKB-KW"/>
</dbReference>
<evidence type="ECO:0000256" key="5">
    <source>
        <dbReference type="ARBA" id="ARBA00022777"/>
    </source>
</evidence>
<dbReference type="GO" id="GO:0016301">
    <property type="term" value="F:kinase activity"/>
    <property type="evidence" value="ECO:0007669"/>
    <property type="project" value="UniProtKB-KW"/>
</dbReference>
<organism evidence="10 11">
    <name type="scientific">Leuconostoc lactis</name>
    <dbReference type="NCBI Taxonomy" id="1246"/>
    <lineage>
        <taxon>Bacteria</taxon>
        <taxon>Bacillati</taxon>
        <taxon>Bacillota</taxon>
        <taxon>Bacilli</taxon>
        <taxon>Lactobacillales</taxon>
        <taxon>Lactobacillaceae</taxon>
        <taxon>Leuconostoc</taxon>
    </lineage>
</organism>
<proteinExistence type="inferred from homology"/>
<dbReference type="Pfam" id="PF19279">
    <property type="entry name" value="YegS_C"/>
    <property type="match status" value="1"/>
</dbReference>
<comment type="cofactor">
    <cofactor evidence="1">
        <name>Mg(2+)</name>
        <dbReference type="ChEBI" id="CHEBI:18420"/>
    </cofactor>
</comment>
<evidence type="ECO:0000256" key="6">
    <source>
        <dbReference type="ARBA" id="ARBA00022840"/>
    </source>
</evidence>
<dbReference type="GeneID" id="66531565"/>
<dbReference type="InterPro" id="IPR017438">
    <property type="entry name" value="ATP-NAD_kinase_N"/>
</dbReference>
<dbReference type="SUPFAM" id="SSF111331">
    <property type="entry name" value="NAD kinase/diacylglycerol kinase-like"/>
    <property type="match status" value="1"/>
</dbReference>
<evidence type="ECO:0000313" key="11">
    <source>
        <dbReference type="Proteomes" id="UP000321298"/>
    </source>
</evidence>
<keyword evidence="7" id="KW-0444">Lipid biosynthesis</keyword>
<keyword evidence="8" id="KW-1208">Phospholipid metabolism</keyword>
<evidence type="ECO:0000256" key="8">
    <source>
        <dbReference type="ARBA" id="ARBA00023264"/>
    </source>
</evidence>
<dbReference type="PANTHER" id="PTHR12358">
    <property type="entry name" value="SPHINGOSINE KINASE"/>
    <property type="match status" value="1"/>
</dbReference>
<dbReference type="AlphaFoldDB" id="A0AAP9JAP1"/>
<evidence type="ECO:0000256" key="4">
    <source>
        <dbReference type="ARBA" id="ARBA00022741"/>
    </source>
</evidence>
<sequence>MPNFYVIHNPQAGNQAHGDIISQIKHLRTIVRWSDTQYAGHAVKLAKNIANTVTDPEAVVLAIGGDGTLNEVLNGLLQTQREAPIPLAYIPLGSGNDFARAAHLGTASEALYHLKQTTQPQQLNVGRMTDDGLYQTTRYFINNLGIGFDALVVDHTNQSPWKKRLNRLGLGHFSYLATTLAAFFQQQAFQMTVMTGDQYQQFTQAFLVTITNQPFFGGGIALLPTADLTQEGLDLVIAKKMSFLQFLKLFMALKKDGSHLAHPNVTTIPLQHGTQIYVRDMQPGQVDGETLQPSTFGLTIDYQSYPFWL</sequence>
<evidence type="ECO:0000313" key="10">
    <source>
        <dbReference type="EMBL" id="QEA44075.1"/>
    </source>
</evidence>
<dbReference type="InterPro" id="IPR016064">
    <property type="entry name" value="NAD/diacylglycerol_kinase_sf"/>
</dbReference>
<dbReference type="PROSITE" id="PS50146">
    <property type="entry name" value="DAGK"/>
    <property type="match status" value="1"/>
</dbReference>